<dbReference type="Gene3D" id="3.80.10.10">
    <property type="entry name" value="Ribonuclease Inhibitor"/>
    <property type="match status" value="1"/>
</dbReference>
<feature type="compositionally biased region" description="Polar residues" evidence="1">
    <location>
        <begin position="700"/>
        <end position="735"/>
    </location>
</feature>
<dbReference type="InterPro" id="IPR032675">
    <property type="entry name" value="LRR_dom_sf"/>
</dbReference>
<name>A0A1A5ZUA0_9TREE</name>
<sequence>MEDFVKTGLGAVESDAVIRPWLIRSIVQKPIWHLVPLPISQINPSATKPLFIRGQIPTLKSSCLSVASKNLHLYTVELFKAIPPVFIQRIISRIRNDRQYEDDFTAYTEHSTYNPDEGTIWALSALLDPEGTLEKNAGSFQLSLPQESVLNHLTPNNLLKYPDHPLVELPKLYNTLHTSSNVSLLTSLTLDGMDEFVNDHNIQPLKYCTNLTALWFKRCRITDMGVRLLTSSLELPEQGKSNGRGLCKLRSWGVGGCRGISDKSMNSFARYPGLVMLDIRETSCTSSAIDIFNRVSQNLFSEQNPDFQPCTDGLLDLFTRNTTSADIVDQLCLTLIRLPHASETESKAHVSLNIVPSHRPLDPRYLPESSRTISTDGSPLRRTWEAPDAKTVYRGNGVGQIYGTSVSRVDNEVKDFRERRKLAIELTEKENQAIREAEAYEQMGSNERRAFTRRKNKELKEDREWNWKYKYGKTDEEDRTGAYKKAGSKTYKQRGKKGDAERSKSFVMGNKGQQVLIDRVAKDDRSLMLVRMVNDDWENLKWTVNTGSTGFAKNLDGTGTGTAKKAAPGFALSQSKMKASNLVEDLLSTTMTVISPSQSQPQSQSQSQSPSRSQSHSRSTYSFSQSQSSSTFNSSQDTPQRPSQGSISSSPLPFSSSQDGPKRNANPFKSQKTKSNAMGVRPLSASSSSSTLIRPLSASQPNNDSTIARSPFANSGISGNPFNQSINRNSSSQPSGDVGSKASGSVKKTAEEFSFFSGGPKKRTFEGIGGDPANKRSGMKMFSIGSQRRENR</sequence>
<feature type="compositionally biased region" description="Polar residues" evidence="1">
    <location>
        <begin position="667"/>
        <end position="676"/>
    </location>
</feature>
<evidence type="ECO:0000313" key="2">
    <source>
        <dbReference type="EMBL" id="OBR81388.1"/>
    </source>
</evidence>
<dbReference type="AlphaFoldDB" id="A0A1A5ZUA0"/>
<dbReference type="VEuPathDB" id="FungiDB:I303_08158"/>
<dbReference type="SUPFAM" id="SSF52047">
    <property type="entry name" value="RNI-like"/>
    <property type="match status" value="1"/>
</dbReference>
<accession>A0A1A5ZUA0</accession>
<evidence type="ECO:0000256" key="1">
    <source>
        <dbReference type="SAM" id="MobiDB-lite"/>
    </source>
</evidence>
<feature type="region of interest" description="Disordered" evidence="1">
    <location>
        <begin position="594"/>
        <end position="792"/>
    </location>
</feature>
<proteinExistence type="predicted"/>
<protein>
    <submittedName>
        <fullName evidence="2">Uncharacterized protein</fullName>
    </submittedName>
</protein>
<dbReference type="EMBL" id="KI894037">
    <property type="protein sequence ID" value="OBR81388.1"/>
    <property type="molecule type" value="Genomic_DNA"/>
</dbReference>
<gene>
    <name evidence="2" type="ORF">I303_08158</name>
</gene>
<dbReference type="SMART" id="SM00367">
    <property type="entry name" value="LRR_CC"/>
    <property type="match status" value="2"/>
</dbReference>
<reference evidence="2" key="1">
    <citation type="submission" date="2013-07" db="EMBL/GenBank/DDBJ databases">
        <title>The Genome Sequence of Cryptococcus dejecticola CBS10117.</title>
        <authorList>
            <consortium name="The Broad Institute Genome Sequencing Platform"/>
            <person name="Cuomo C."/>
            <person name="Litvintseva A."/>
            <person name="Chen Y."/>
            <person name="Heitman J."/>
            <person name="Sun S."/>
            <person name="Springer D."/>
            <person name="Dromer F."/>
            <person name="Young S.K."/>
            <person name="Zeng Q."/>
            <person name="Gargeya S."/>
            <person name="Fitzgerald M."/>
            <person name="Abouelleil A."/>
            <person name="Alvarado L."/>
            <person name="Berlin A.M."/>
            <person name="Chapman S.B."/>
            <person name="Dewar J."/>
            <person name="Goldberg J."/>
            <person name="Griggs A."/>
            <person name="Gujja S."/>
            <person name="Hansen M."/>
            <person name="Howarth C."/>
            <person name="Imamovic A."/>
            <person name="Larimer J."/>
            <person name="McCowan C."/>
            <person name="Murphy C."/>
            <person name="Pearson M."/>
            <person name="Priest M."/>
            <person name="Roberts A."/>
            <person name="Saif S."/>
            <person name="Shea T."/>
            <person name="Sykes S."/>
            <person name="Wortman J."/>
            <person name="Nusbaum C."/>
            <person name="Birren B."/>
        </authorList>
    </citation>
    <scope>NUCLEOTIDE SEQUENCE [LARGE SCALE GENOMIC DNA]</scope>
    <source>
        <strain evidence="2">CBS 10117</strain>
    </source>
</reference>
<dbReference type="InterPro" id="IPR006553">
    <property type="entry name" value="Leu-rich_rpt_Cys-con_subtyp"/>
</dbReference>
<feature type="compositionally biased region" description="Low complexity" evidence="1">
    <location>
        <begin position="595"/>
        <end position="658"/>
    </location>
</feature>
<feature type="compositionally biased region" description="Low complexity" evidence="1">
    <location>
        <begin position="681"/>
        <end position="699"/>
    </location>
</feature>
<dbReference type="OrthoDB" id="3215314at2759"/>
<organism evidence="2">
    <name type="scientific">Kwoniella dejecticola CBS 10117</name>
    <dbReference type="NCBI Taxonomy" id="1296121"/>
    <lineage>
        <taxon>Eukaryota</taxon>
        <taxon>Fungi</taxon>
        <taxon>Dikarya</taxon>
        <taxon>Basidiomycota</taxon>
        <taxon>Agaricomycotina</taxon>
        <taxon>Tremellomycetes</taxon>
        <taxon>Tremellales</taxon>
        <taxon>Cryptococcaceae</taxon>
        <taxon>Kwoniella</taxon>
    </lineage>
</organism>